<organism evidence="2 3">
    <name type="scientific">Microlunatus ginsengisoli</name>
    <dbReference type="NCBI Taxonomy" id="363863"/>
    <lineage>
        <taxon>Bacteria</taxon>
        <taxon>Bacillati</taxon>
        <taxon>Actinomycetota</taxon>
        <taxon>Actinomycetes</taxon>
        <taxon>Propionibacteriales</taxon>
        <taxon>Propionibacteriaceae</taxon>
        <taxon>Microlunatus</taxon>
    </lineage>
</organism>
<reference evidence="3" key="1">
    <citation type="journal article" date="2019" name="Int. J. Syst. Evol. Microbiol.">
        <title>The Global Catalogue of Microorganisms (GCM) 10K type strain sequencing project: providing services to taxonomists for standard genome sequencing and annotation.</title>
        <authorList>
            <consortium name="The Broad Institute Genomics Platform"/>
            <consortium name="The Broad Institute Genome Sequencing Center for Infectious Disease"/>
            <person name="Wu L."/>
            <person name="Ma J."/>
        </authorList>
    </citation>
    <scope>NUCLEOTIDE SEQUENCE [LARGE SCALE GENOMIC DNA]</scope>
    <source>
        <strain evidence="3">JCM 16929</strain>
    </source>
</reference>
<dbReference type="EMBL" id="BAABAB010000016">
    <property type="protein sequence ID" value="GAA3621424.1"/>
    <property type="molecule type" value="Genomic_DNA"/>
</dbReference>
<feature type="region of interest" description="Disordered" evidence="1">
    <location>
        <begin position="75"/>
        <end position="94"/>
    </location>
</feature>
<proteinExistence type="predicted"/>
<gene>
    <name evidence="2" type="ORF">GCM10022236_24660</name>
</gene>
<accession>A0ABP7A181</accession>
<name>A0ABP7A181_9ACTN</name>
<protein>
    <submittedName>
        <fullName evidence="2">Uncharacterized protein</fullName>
    </submittedName>
</protein>
<sequence>MLRTFAAWVANSGDRVCAFISADMKESTLLSRAGTAAGSTLGAIAGACVAATGWGGAGAVSVSGLGSGGASGIGAAAPVGSVMGPKSTCPRVDG</sequence>
<evidence type="ECO:0000256" key="1">
    <source>
        <dbReference type="SAM" id="MobiDB-lite"/>
    </source>
</evidence>
<dbReference type="Proteomes" id="UP001501490">
    <property type="component" value="Unassembled WGS sequence"/>
</dbReference>
<comment type="caution">
    <text evidence="2">The sequence shown here is derived from an EMBL/GenBank/DDBJ whole genome shotgun (WGS) entry which is preliminary data.</text>
</comment>
<evidence type="ECO:0000313" key="2">
    <source>
        <dbReference type="EMBL" id="GAA3621424.1"/>
    </source>
</evidence>
<evidence type="ECO:0000313" key="3">
    <source>
        <dbReference type="Proteomes" id="UP001501490"/>
    </source>
</evidence>
<keyword evidence="3" id="KW-1185">Reference proteome</keyword>